<keyword evidence="5 16" id="KW-0121">Carboxypeptidase</keyword>
<dbReference type="Gene3D" id="3.30.450.330">
    <property type="match status" value="1"/>
</dbReference>
<dbReference type="InterPro" id="IPR036138">
    <property type="entry name" value="PBP_dimer_sf"/>
</dbReference>
<evidence type="ECO:0000256" key="10">
    <source>
        <dbReference type="ARBA" id="ARBA00022984"/>
    </source>
</evidence>
<keyword evidence="3 16" id="KW-0997">Cell inner membrane</keyword>
<dbReference type="Pfam" id="PF03717">
    <property type="entry name" value="PBP_dimer"/>
    <property type="match status" value="1"/>
</dbReference>
<comment type="catalytic activity">
    <reaction evidence="16">
        <text>Preferential cleavage: (Ac)2-L-Lys-D-Ala-|-D-Ala. Also transpeptidation of peptidyl-alanyl moieties that are N-acyl substituents of D-alanine.</text>
        <dbReference type="EC" id="3.4.16.4"/>
    </reaction>
</comment>
<keyword evidence="13 16" id="KW-0717">Septation</keyword>
<dbReference type="UniPathway" id="UPA00219"/>
<keyword evidence="19" id="KW-0808">Transferase</keyword>
<dbReference type="InterPro" id="IPR050515">
    <property type="entry name" value="Beta-lactam/transpept"/>
</dbReference>
<dbReference type="InterPro" id="IPR037532">
    <property type="entry name" value="FtsI_transpept"/>
</dbReference>
<keyword evidence="9 16" id="KW-0133">Cell shape</keyword>
<dbReference type="Gene3D" id="3.90.1310.10">
    <property type="entry name" value="Penicillin-binding protein 2a (Domain 2)"/>
    <property type="match status" value="1"/>
</dbReference>
<dbReference type="SUPFAM" id="SSF56519">
    <property type="entry name" value="Penicillin binding protein dimerisation domain"/>
    <property type="match status" value="1"/>
</dbReference>
<gene>
    <name evidence="16" type="primary">ftsI</name>
    <name evidence="19" type="ORF">CWE06_08080</name>
</gene>
<comment type="function">
    <text evidence="16">Catalyzes cross-linking of the peptidoglycan cell wall at the division septum.</text>
</comment>
<comment type="caution">
    <text evidence="19">The sequence shown here is derived from an EMBL/GenBank/DDBJ whole genome shotgun (WGS) entry which is preliminary data.</text>
</comment>
<evidence type="ECO:0000256" key="1">
    <source>
        <dbReference type="ARBA" id="ARBA00004370"/>
    </source>
</evidence>
<evidence type="ECO:0000256" key="6">
    <source>
        <dbReference type="ARBA" id="ARBA00022670"/>
    </source>
</evidence>
<dbReference type="GO" id="GO:0006508">
    <property type="term" value="P:proteolysis"/>
    <property type="evidence" value="ECO:0007669"/>
    <property type="project" value="UniProtKB-KW"/>
</dbReference>
<dbReference type="GO" id="GO:0000917">
    <property type="term" value="P:division septum assembly"/>
    <property type="evidence" value="ECO:0007669"/>
    <property type="project" value="UniProtKB-KW"/>
</dbReference>
<evidence type="ECO:0000256" key="2">
    <source>
        <dbReference type="ARBA" id="ARBA00022475"/>
    </source>
</evidence>
<feature type="domain" description="Penicillin-binding protein dimerisation" evidence="18">
    <location>
        <begin position="64"/>
        <end position="215"/>
    </location>
</feature>
<protein>
    <recommendedName>
        <fullName evidence="16">Peptidoglycan D,D-transpeptidase FtsI</fullName>
        <ecNumber evidence="16">3.4.16.4</ecNumber>
    </recommendedName>
    <alternativeName>
        <fullName evidence="16">Penicillin-binding protein 3</fullName>
        <shortName evidence="16">PBP-3</shortName>
    </alternativeName>
</protein>
<dbReference type="GO" id="GO:0009252">
    <property type="term" value="P:peptidoglycan biosynthetic process"/>
    <property type="evidence" value="ECO:0007669"/>
    <property type="project" value="UniProtKB-UniRule"/>
</dbReference>
<dbReference type="GO" id="GO:0005886">
    <property type="term" value="C:plasma membrane"/>
    <property type="evidence" value="ECO:0007669"/>
    <property type="project" value="UniProtKB-UniRule"/>
</dbReference>
<keyword evidence="12 16" id="KW-0472">Membrane</keyword>
<dbReference type="Proteomes" id="UP000288212">
    <property type="component" value="Unassembled WGS sequence"/>
</dbReference>
<keyword evidence="8 16" id="KW-0378">Hydrolase</keyword>
<dbReference type="EMBL" id="PIPI01000005">
    <property type="protein sequence ID" value="RUO19479.1"/>
    <property type="molecule type" value="Genomic_DNA"/>
</dbReference>
<dbReference type="InterPro" id="IPR005311">
    <property type="entry name" value="PBP_dimer"/>
</dbReference>
<keyword evidence="20" id="KW-1185">Reference proteome</keyword>
<keyword evidence="15 16" id="KW-0961">Cell wall biogenesis/degradation</keyword>
<evidence type="ECO:0000256" key="11">
    <source>
        <dbReference type="ARBA" id="ARBA00022989"/>
    </source>
</evidence>
<feature type="active site" description="Acyl-ester intermediate" evidence="16">
    <location>
        <position position="301"/>
    </location>
</feature>
<evidence type="ECO:0000256" key="12">
    <source>
        <dbReference type="ARBA" id="ARBA00023136"/>
    </source>
</evidence>
<comment type="similarity">
    <text evidence="16">Belongs to the transpeptidase family. FtsI subfamily.</text>
</comment>
<evidence type="ECO:0000256" key="9">
    <source>
        <dbReference type="ARBA" id="ARBA00022960"/>
    </source>
</evidence>
<keyword evidence="4 16" id="KW-0132">Cell division</keyword>
<evidence type="ECO:0000256" key="5">
    <source>
        <dbReference type="ARBA" id="ARBA00022645"/>
    </source>
</evidence>
<keyword evidence="6 16" id="KW-0645">Protease</keyword>
<accession>A0A432VST3</accession>
<dbReference type="PANTHER" id="PTHR30627">
    <property type="entry name" value="PEPTIDOGLYCAN D,D-TRANSPEPTIDASE"/>
    <property type="match status" value="1"/>
</dbReference>
<evidence type="ECO:0000256" key="4">
    <source>
        <dbReference type="ARBA" id="ARBA00022618"/>
    </source>
</evidence>
<comment type="pathway">
    <text evidence="16">Cell wall biogenesis; peptidoglycan biosynthesis.</text>
</comment>
<dbReference type="RefSeq" id="WP_126792954.1">
    <property type="nucleotide sequence ID" value="NZ_PIPI01000005.1"/>
</dbReference>
<dbReference type="HAMAP" id="MF_02080">
    <property type="entry name" value="FtsI_transpept"/>
    <property type="match status" value="1"/>
</dbReference>
<keyword evidence="10 16" id="KW-0573">Peptidoglycan synthesis</keyword>
<evidence type="ECO:0000256" key="3">
    <source>
        <dbReference type="ARBA" id="ARBA00022519"/>
    </source>
</evidence>
<keyword evidence="2 16" id="KW-1003">Cell membrane</keyword>
<comment type="subcellular location">
    <subcellularLocation>
        <location evidence="1">Membrane</location>
    </subcellularLocation>
</comment>
<organism evidence="19 20">
    <name type="scientific">Aliidiomarina haloalkalitolerans</name>
    <dbReference type="NCBI Taxonomy" id="859059"/>
    <lineage>
        <taxon>Bacteria</taxon>
        <taxon>Pseudomonadati</taxon>
        <taxon>Pseudomonadota</taxon>
        <taxon>Gammaproteobacteria</taxon>
        <taxon>Alteromonadales</taxon>
        <taxon>Idiomarinaceae</taxon>
        <taxon>Aliidiomarina</taxon>
    </lineage>
</organism>
<dbReference type="PANTHER" id="PTHR30627:SF1">
    <property type="entry name" value="PEPTIDOGLYCAN D,D-TRANSPEPTIDASE FTSI"/>
    <property type="match status" value="1"/>
</dbReference>
<evidence type="ECO:0000259" key="18">
    <source>
        <dbReference type="Pfam" id="PF03717"/>
    </source>
</evidence>
<dbReference type="GO" id="GO:0008658">
    <property type="term" value="F:penicillin binding"/>
    <property type="evidence" value="ECO:0007669"/>
    <property type="project" value="InterPro"/>
</dbReference>
<evidence type="ECO:0000256" key="8">
    <source>
        <dbReference type="ARBA" id="ARBA00022801"/>
    </source>
</evidence>
<evidence type="ECO:0000256" key="15">
    <source>
        <dbReference type="ARBA" id="ARBA00023316"/>
    </source>
</evidence>
<dbReference type="OrthoDB" id="9789078at2"/>
<dbReference type="InterPro" id="IPR001460">
    <property type="entry name" value="PCN-bd_Tpept"/>
</dbReference>
<keyword evidence="11 16" id="KW-1133">Transmembrane helix</keyword>
<dbReference type="SUPFAM" id="SSF56601">
    <property type="entry name" value="beta-lactamase/transpeptidase-like"/>
    <property type="match status" value="1"/>
</dbReference>
<dbReference type="EC" id="3.4.16.4" evidence="16"/>
<dbReference type="GO" id="GO:0008955">
    <property type="term" value="F:peptidoglycan glycosyltransferase activity"/>
    <property type="evidence" value="ECO:0007669"/>
    <property type="project" value="InterPro"/>
</dbReference>
<evidence type="ECO:0000313" key="19">
    <source>
        <dbReference type="EMBL" id="RUO19479.1"/>
    </source>
</evidence>
<dbReference type="GO" id="GO:0043093">
    <property type="term" value="P:FtsZ-dependent cytokinesis"/>
    <property type="evidence" value="ECO:0007669"/>
    <property type="project" value="UniProtKB-UniRule"/>
</dbReference>
<keyword evidence="14 16" id="KW-0131">Cell cycle</keyword>
<evidence type="ECO:0000256" key="14">
    <source>
        <dbReference type="ARBA" id="ARBA00023306"/>
    </source>
</evidence>
<dbReference type="GO" id="GO:0008360">
    <property type="term" value="P:regulation of cell shape"/>
    <property type="evidence" value="ECO:0007669"/>
    <property type="project" value="UniProtKB-KW"/>
</dbReference>
<keyword evidence="7 16" id="KW-0812">Transmembrane</keyword>
<dbReference type="InterPro" id="IPR012338">
    <property type="entry name" value="Beta-lactam/transpept-like"/>
</dbReference>
<sequence>MAVKRNARILRPEPLPIRFMVLVAGMCLVFGSLLARAAYIQVIEPDRLRMEGDLRSVRVAQERVQRGNITDRNGIELAISVPVHTVWADPKVVHDRNGFADPRRWQALAEVLNTSEEQLLRKVENPQRRFVYLERMVTPAVANYIHQLRIPGVGLKEESRRFYPTGEISAHIIGITNIDAEGIDGVEAIYNDLLTGTPGQRRYRKDGSGRMVEELEFTESELPQDLTLSIDQRIQTVAYRELTKAVRYHQATSGSVVVLDVETGEVLAMVNNPSYNPNNRAGVQPHQMRNRAIADSFEPGSTVKPLVVLGALQAGIVRADETVKTSPGWMRIGGRRVQDARNYGDLDLAGVLAHSSNVGTSRLALELELNDFLDLYGQAGFGNDTGINLLGESSGFMQHRTRWSDFEKATLSFGYGLSATTLQLAQMYAILGNGGVKRPLSIIKVDEPHPGRRVFSREYTQQTVQLMEAVIQEGTGSRARVPGYRVAGKTGTSRKAVAGGYGDEYIGLFAGLIPASRPRVAIVVMINEPAGDSYHGGTVAAPVFAKVAEEAMRVLNVAPDNLNGRELRVAGWGGRSND</sequence>
<reference evidence="19 20" key="1">
    <citation type="journal article" date="2011" name="Front. Microbiol.">
        <title>Genomic signatures of strain selection and enhancement in Bacillus atrophaeus var. globigii, a historical biowarfare simulant.</title>
        <authorList>
            <person name="Gibbons H.S."/>
            <person name="Broomall S.M."/>
            <person name="McNew L.A."/>
            <person name="Daligault H."/>
            <person name="Chapman C."/>
            <person name="Bruce D."/>
            <person name="Karavis M."/>
            <person name="Krepps M."/>
            <person name="McGregor P.A."/>
            <person name="Hong C."/>
            <person name="Park K.H."/>
            <person name="Akmal A."/>
            <person name="Feldman A."/>
            <person name="Lin J.S."/>
            <person name="Chang W.E."/>
            <person name="Higgs B.W."/>
            <person name="Demirev P."/>
            <person name="Lindquist J."/>
            <person name="Liem A."/>
            <person name="Fochler E."/>
            <person name="Read T.D."/>
            <person name="Tapia R."/>
            <person name="Johnson S."/>
            <person name="Bishop-Lilly K.A."/>
            <person name="Detter C."/>
            <person name="Han C."/>
            <person name="Sozhamannan S."/>
            <person name="Rosenzweig C.N."/>
            <person name="Skowronski E.W."/>
        </authorList>
    </citation>
    <scope>NUCLEOTIDE SEQUENCE [LARGE SCALE GENOMIC DNA]</scope>
    <source>
        <strain evidence="19 20">AK5</strain>
    </source>
</reference>
<feature type="domain" description="Penicillin-binding protein transpeptidase" evidence="17">
    <location>
        <begin position="254"/>
        <end position="548"/>
    </location>
</feature>
<name>A0A432VST3_9GAMM</name>
<dbReference type="GO" id="GO:0071555">
    <property type="term" value="P:cell wall organization"/>
    <property type="evidence" value="ECO:0007669"/>
    <property type="project" value="UniProtKB-KW"/>
</dbReference>
<dbReference type="AlphaFoldDB" id="A0A432VST3"/>
<dbReference type="Gene3D" id="3.40.710.10">
    <property type="entry name" value="DD-peptidase/beta-lactamase superfamily"/>
    <property type="match status" value="1"/>
</dbReference>
<dbReference type="GO" id="GO:0009002">
    <property type="term" value="F:serine-type D-Ala-D-Ala carboxypeptidase activity"/>
    <property type="evidence" value="ECO:0007669"/>
    <property type="project" value="UniProtKB-UniRule"/>
</dbReference>
<evidence type="ECO:0000313" key="20">
    <source>
        <dbReference type="Proteomes" id="UP000288212"/>
    </source>
</evidence>
<evidence type="ECO:0000259" key="17">
    <source>
        <dbReference type="Pfam" id="PF00905"/>
    </source>
</evidence>
<evidence type="ECO:0000256" key="13">
    <source>
        <dbReference type="ARBA" id="ARBA00023210"/>
    </source>
</evidence>
<evidence type="ECO:0000256" key="16">
    <source>
        <dbReference type="HAMAP-Rule" id="MF_02080"/>
    </source>
</evidence>
<evidence type="ECO:0000256" key="7">
    <source>
        <dbReference type="ARBA" id="ARBA00022692"/>
    </source>
</evidence>
<dbReference type="Pfam" id="PF00905">
    <property type="entry name" value="Transpeptidase"/>
    <property type="match status" value="1"/>
</dbReference>
<proteinExistence type="inferred from homology"/>